<evidence type="ECO:0000256" key="5">
    <source>
        <dbReference type="ARBA" id="ARBA00023014"/>
    </source>
</evidence>
<dbReference type="InterPro" id="IPR012675">
    <property type="entry name" value="Beta-grasp_dom_sf"/>
</dbReference>
<dbReference type="PANTHER" id="PTHR23426">
    <property type="entry name" value="FERREDOXIN/ADRENODOXIN"/>
    <property type="match status" value="1"/>
</dbReference>
<dbReference type="GO" id="GO:0009055">
    <property type="term" value="F:electron transfer activity"/>
    <property type="evidence" value="ECO:0000318"/>
    <property type="project" value="GO_Central"/>
</dbReference>
<dbReference type="InParanoid" id="A9WDK1"/>
<keyword evidence="5" id="KW-0411">Iron-sulfur</keyword>
<comment type="cofactor">
    <cofactor evidence="6">
        <name>[2Fe-2S] cluster</name>
        <dbReference type="ChEBI" id="CHEBI:190135"/>
    </cofactor>
</comment>
<evidence type="ECO:0000256" key="2">
    <source>
        <dbReference type="ARBA" id="ARBA00022714"/>
    </source>
</evidence>
<dbReference type="InterPro" id="IPR036010">
    <property type="entry name" value="2Fe-2S_ferredoxin-like_sf"/>
</dbReference>
<dbReference type="InterPro" id="IPR001055">
    <property type="entry name" value="Adrenodoxin-like"/>
</dbReference>
<dbReference type="AlphaFoldDB" id="A9WDK1"/>
<sequence>MATVIVNDVEMTARPGERILDIARRNSAHIGFVCDGTGFCQTCKVRVLAGAEFLSPPNDREKNWLPDARLQEGWRLGCQASVRGKGPIAVITNAEELRLQAFAAINPPAGSSVATNVSSLITNLTQQSIDQLVGYPWNMLNAIATIGLGRIINPWQSMERFSQWLTDIGKVVEQTLNSPAPAPPSDPLARVRAAAAEVRRASE</sequence>
<evidence type="ECO:0000256" key="6">
    <source>
        <dbReference type="ARBA" id="ARBA00034078"/>
    </source>
</evidence>
<feature type="domain" description="2Fe-2S ferredoxin-type" evidence="7">
    <location>
        <begin position="1"/>
        <end position="96"/>
    </location>
</feature>
<dbReference type="CDD" id="cd00207">
    <property type="entry name" value="fer2"/>
    <property type="match status" value="1"/>
</dbReference>
<dbReference type="InterPro" id="IPR001041">
    <property type="entry name" value="2Fe-2S_ferredoxin-type"/>
</dbReference>
<dbReference type="Pfam" id="PF00111">
    <property type="entry name" value="Fer2"/>
    <property type="match status" value="1"/>
</dbReference>
<evidence type="ECO:0000313" key="8">
    <source>
        <dbReference type="EMBL" id="ABY33607.1"/>
    </source>
</evidence>
<dbReference type="PANTHER" id="PTHR23426:SF65">
    <property type="entry name" value="FERREDOXIN-2, MITOCHONDRIAL"/>
    <property type="match status" value="1"/>
</dbReference>
<comment type="similarity">
    <text evidence="1">Belongs to the adrenodoxin/putidaredoxin family.</text>
</comment>
<dbReference type="PATRIC" id="fig|324602.8.peg.407"/>
<name>A9WDK1_CHLAA</name>
<evidence type="ECO:0000259" key="7">
    <source>
        <dbReference type="PROSITE" id="PS51085"/>
    </source>
</evidence>
<dbReference type="RefSeq" id="WP_012256263.1">
    <property type="nucleotide sequence ID" value="NC_010175.1"/>
</dbReference>
<evidence type="ECO:0000256" key="1">
    <source>
        <dbReference type="ARBA" id="ARBA00010914"/>
    </source>
</evidence>
<evidence type="ECO:0000256" key="4">
    <source>
        <dbReference type="ARBA" id="ARBA00023004"/>
    </source>
</evidence>
<keyword evidence="2" id="KW-0001">2Fe-2S</keyword>
<dbReference type="EnsemblBacteria" id="ABY33607">
    <property type="protein sequence ID" value="ABY33607"/>
    <property type="gene ID" value="Caur_0356"/>
</dbReference>
<dbReference type="GO" id="GO:0140647">
    <property type="term" value="P:P450-containing electron transport chain"/>
    <property type="evidence" value="ECO:0007669"/>
    <property type="project" value="InterPro"/>
</dbReference>
<keyword evidence="4" id="KW-0408">Iron</keyword>
<keyword evidence="3" id="KW-0479">Metal-binding</keyword>
<dbReference type="KEGG" id="cau:Caur_0356"/>
<dbReference type="GO" id="GO:0022900">
    <property type="term" value="P:electron transport chain"/>
    <property type="evidence" value="ECO:0000318"/>
    <property type="project" value="GO_Central"/>
</dbReference>
<dbReference type="GO" id="GO:0046872">
    <property type="term" value="F:metal ion binding"/>
    <property type="evidence" value="ECO:0007669"/>
    <property type="project" value="UniProtKB-KW"/>
</dbReference>
<reference evidence="9" key="1">
    <citation type="journal article" date="2011" name="BMC Genomics">
        <title>Complete genome sequence of the filamentous anoxygenic phototrophic bacterium Chloroflexus aurantiacus.</title>
        <authorList>
            <person name="Tang K.H."/>
            <person name="Barry K."/>
            <person name="Chertkov O."/>
            <person name="Dalin E."/>
            <person name="Han C.S."/>
            <person name="Hauser L.J."/>
            <person name="Honchak B.M."/>
            <person name="Karbach L.E."/>
            <person name="Land M.L."/>
            <person name="Lapidus A."/>
            <person name="Larimer F.W."/>
            <person name="Mikhailova N."/>
            <person name="Pitluck S."/>
            <person name="Pierson B.K."/>
            <person name="Blankenship R.E."/>
        </authorList>
    </citation>
    <scope>NUCLEOTIDE SEQUENCE [LARGE SCALE GENOMIC DNA]</scope>
    <source>
        <strain evidence="9">ATCC 29366 / DSM 635 / J-10-fl</strain>
    </source>
</reference>
<dbReference type="HOGENOM" id="CLU_1346896_0_0_0"/>
<organism evidence="8 9">
    <name type="scientific">Chloroflexus aurantiacus (strain ATCC 29366 / DSM 635 / J-10-fl)</name>
    <dbReference type="NCBI Taxonomy" id="324602"/>
    <lineage>
        <taxon>Bacteria</taxon>
        <taxon>Bacillati</taxon>
        <taxon>Chloroflexota</taxon>
        <taxon>Chloroflexia</taxon>
        <taxon>Chloroflexales</taxon>
        <taxon>Chloroflexineae</taxon>
        <taxon>Chloroflexaceae</taxon>
        <taxon>Chloroflexus</taxon>
    </lineage>
</organism>
<dbReference type="GO" id="GO:0051537">
    <property type="term" value="F:2 iron, 2 sulfur cluster binding"/>
    <property type="evidence" value="ECO:0007669"/>
    <property type="project" value="UniProtKB-KW"/>
</dbReference>
<evidence type="ECO:0000313" key="9">
    <source>
        <dbReference type="Proteomes" id="UP000002008"/>
    </source>
</evidence>
<dbReference type="eggNOG" id="COG0633">
    <property type="taxonomic scope" value="Bacteria"/>
</dbReference>
<gene>
    <name evidence="8" type="ordered locus">Caur_0356</name>
</gene>
<protein>
    <submittedName>
        <fullName evidence="8">Ferredoxin</fullName>
    </submittedName>
</protein>
<keyword evidence="9" id="KW-1185">Reference proteome</keyword>
<dbReference type="Proteomes" id="UP000002008">
    <property type="component" value="Chromosome"/>
</dbReference>
<proteinExistence type="inferred from homology"/>
<dbReference type="PROSITE" id="PS51085">
    <property type="entry name" value="2FE2S_FER_2"/>
    <property type="match status" value="1"/>
</dbReference>
<dbReference type="SUPFAM" id="SSF54292">
    <property type="entry name" value="2Fe-2S ferredoxin-like"/>
    <property type="match status" value="1"/>
</dbReference>
<dbReference type="Gene3D" id="3.10.20.30">
    <property type="match status" value="1"/>
</dbReference>
<dbReference type="STRING" id="324602.Caur_0356"/>
<evidence type="ECO:0000256" key="3">
    <source>
        <dbReference type="ARBA" id="ARBA00022723"/>
    </source>
</evidence>
<accession>A9WDK1</accession>
<dbReference type="EMBL" id="CP000909">
    <property type="protein sequence ID" value="ABY33607.1"/>
    <property type="molecule type" value="Genomic_DNA"/>
</dbReference>